<dbReference type="InterPro" id="IPR001128">
    <property type="entry name" value="Cyt_P450"/>
</dbReference>
<gene>
    <name evidence="16" type="primary">LOC114849233</name>
</gene>
<dbReference type="PRINTS" id="PR00385">
    <property type="entry name" value="P450"/>
</dbReference>
<dbReference type="PRINTS" id="PR00463">
    <property type="entry name" value="EP450I"/>
</dbReference>
<feature type="binding site" description="axial binding residue" evidence="13">
    <location>
        <position position="724"/>
    </location>
    <ligand>
        <name>heme</name>
        <dbReference type="ChEBI" id="CHEBI:30413"/>
    </ligand>
    <ligandPart>
        <name>Fe</name>
        <dbReference type="ChEBI" id="CHEBI:18248"/>
    </ligandPart>
</feature>
<keyword evidence="8" id="KW-0492">Microsome</keyword>
<feature type="transmembrane region" description="Helical" evidence="14">
    <location>
        <begin position="6"/>
        <end position="30"/>
    </location>
</feature>
<comment type="subcellular location">
    <subcellularLocation>
        <location evidence="3">Endoplasmic reticulum membrane</location>
    </subcellularLocation>
    <subcellularLocation>
        <location evidence="2">Microsome membrane</location>
    </subcellularLocation>
</comment>
<evidence type="ECO:0000256" key="12">
    <source>
        <dbReference type="ARBA" id="ARBA00023136"/>
    </source>
</evidence>
<dbReference type="GO" id="GO:0005506">
    <property type="term" value="F:iron ion binding"/>
    <property type="evidence" value="ECO:0007669"/>
    <property type="project" value="InterPro"/>
</dbReference>
<dbReference type="InterPro" id="IPR036396">
    <property type="entry name" value="Cyt_P450_sf"/>
</dbReference>
<evidence type="ECO:0000256" key="10">
    <source>
        <dbReference type="ARBA" id="ARBA00023004"/>
    </source>
</evidence>
<accession>A0A8M1HAA4</accession>
<dbReference type="FunFam" id="1.10.630.10:FF:000208">
    <property type="entry name" value="Cytochrome P450, family 2, subfamily k, polypeptide 20"/>
    <property type="match status" value="1"/>
</dbReference>
<name>A0A8M1HAA4_BETSP</name>
<dbReference type="Proteomes" id="UP000515150">
    <property type="component" value="Chromosome 24"/>
</dbReference>
<dbReference type="GO" id="GO:0006805">
    <property type="term" value="P:xenobiotic metabolic process"/>
    <property type="evidence" value="ECO:0007669"/>
    <property type="project" value="TreeGrafter"/>
</dbReference>
<dbReference type="RefSeq" id="XP_040925378.1">
    <property type="nucleotide sequence ID" value="XM_041069444.2"/>
</dbReference>
<dbReference type="PANTHER" id="PTHR24300:SF319">
    <property type="entry name" value="CYTOCHROME P450, FAMILY 2, SUBFAMILY AC, POLYPEPTIDE 1"/>
    <property type="match status" value="1"/>
</dbReference>
<evidence type="ECO:0000256" key="7">
    <source>
        <dbReference type="ARBA" id="ARBA00022824"/>
    </source>
</evidence>
<keyword evidence="10 13" id="KW-0408">Iron</keyword>
<keyword evidence="9" id="KW-0560">Oxidoreductase</keyword>
<keyword evidence="5 13" id="KW-0349">Heme</keyword>
<evidence type="ECO:0000313" key="16">
    <source>
        <dbReference type="RefSeq" id="XP_040925378.1"/>
    </source>
</evidence>
<evidence type="ECO:0000256" key="5">
    <source>
        <dbReference type="ARBA" id="ARBA00022617"/>
    </source>
</evidence>
<dbReference type="InterPro" id="IPR050182">
    <property type="entry name" value="Cytochrome_P450_fam2"/>
</dbReference>
<organism evidence="15 16">
    <name type="scientific">Betta splendens</name>
    <name type="common">Siamese fighting fish</name>
    <dbReference type="NCBI Taxonomy" id="158456"/>
    <lineage>
        <taxon>Eukaryota</taxon>
        <taxon>Metazoa</taxon>
        <taxon>Chordata</taxon>
        <taxon>Craniata</taxon>
        <taxon>Vertebrata</taxon>
        <taxon>Euteleostomi</taxon>
        <taxon>Actinopterygii</taxon>
        <taxon>Neopterygii</taxon>
        <taxon>Teleostei</taxon>
        <taxon>Neoteleostei</taxon>
        <taxon>Acanthomorphata</taxon>
        <taxon>Anabantaria</taxon>
        <taxon>Anabantiformes</taxon>
        <taxon>Anabantoidei</taxon>
        <taxon>Osphronemidae</taxon>
        <taxon>Betta</taxon>
    </lineage>
</organism>
<keyword evidence="14" id="KW-0812">Transmembrane</keyword>
<dbReference type="Pfam" id="PF00067">
    <property type="entry name" value="p450"/>
    <property type="match status" value="2"/>
</dbReference>
<protein>
    <submittedName>
        <fullName evidence="16">Cytochrome P450 2K1-like isoform X3</fullName>
    </submittedName>
</protein>
<dbReference type="GO" id="GO:0016712">
    <property type="term" value="F:oxidoreductase activity, acting on paired donors, with incorporation or reduction of molecular oxygen, reduced flavin or flavoprotein as one donor, and incorporation of one atom of oxygen"/>
    <property type="evidence" value="ECO:0007669"/>
    <property type="project" value="TreeGrafter"/>
</dbReference>
<sequence length="784" mass="88813">MGLVDALVLASSSVSFLGAVAVLLVTYIMSSTFFSLQKDRKEPPGPRPLPLLGNLPQLDLGRMYFSLVELSKKYGSVFTVYLGPKKVVVLAGYKTVKEAFVNHAEEFGEREKIRLLHEFTEGNGVVWANGDSWKEMRRFVIRSLKDFGMGKKVCGEKIIEESHHLVGEIEKFKGEAFDTTQTLSFAVANIICSMVYGSRFEYDDPRFAPLVDRMMIYHKLLATPSAQVYSLFPSIGKWFPNTKEFFKVFSAIMTFNSELFCHLKETLNPQKCRGFVDAFLVQKQHLETSSVSFLGAVAVLLVTYIMSSTFFSLQKDRKEPPGPRPLPLLGNLLQLDLGRMYFSLVELSKKYGSVFTVYLGPKKVVVLAGYKTVKEAFVNHAEEFGEREKIRLLHEFTKGNGVVWANGDSWKETRRFVIRNLKDFGMGKKVCGEKIIEESHHLVEEIKKFKGEVFDTSRPLCCAAANVICSMVFGNRFEYDDPTFTSLIHHILKAHELLGGLSSQIFNLFGIGKWFPKNQEFLRVTDSTKEMVLQLVTGLEESLQPNMCRSLVDALLVKKQTLEDAEISNSHFHNENILMTVTQLFSAGTDTTATTLMWGLLLMAKYPQVQDQVQDEVRQVIGGRQVQPEDRRMMPVTDAVIHEVQRFANIVPMSLPHRTNRDVIFQGHTISKGTTLFPLLGSVLYDESEWEKPHSFYPAHFLDKDGKFVKRDAFMPFFAGQRQCLGENLARMELFIFFTTLLQRFRFTPPPGVSEEELALTPVMGLGFTPSQDKLCAVSLMSEE</sequence>
<evidence type="ECO:0000256" key="1">
    <source>
        <dbReference type="ARBA" id="ARBA00001971"/>
    </source>
</evidence>
<dbReference type="GeneID" id="114849233"/>
<evidence type="ECO:0000313" key="15">
    <source>
        <dbReference type="Proteomes" id="UP000515150"/>
    </source>
</evidence>
<evidence type="ECO:0000256" key="2">
    <source>
        <dbReference type="ARBA" id="ARBA00004524"/>
    </source>
</evidence>
<evidence type="ECO:0000256" key="4">
    <source>
        <dbReference type="ARBA" id="ARBA00010617"/>
    </source>
</evidence>
<dbReference type="GO" id="GO:0005789">
    <property type="term" value="C:endoplasmic reticulum membrane"/>
    <property type="evidence" value="ECO:0007669"/>
    <property type="project" value="UniProtKB-SubCell"/>
</dbReference>
<proteinExistence type="inferred from homology"/>
<keyword evidence="12 14" id="KW-0472">Membrane</keyword>
<reference evidence="16" key="1">
    <citation type="submission" date="2025-08" db="UniProtKB">
        <authorList>
            <consortium name="RefSeq"/>
        </authorList>
    </citation>
    <scope>IDENTIFICATION</scope>
</reference>
<keyword evidence="7" id="KW-0256">Endoplasmic reticulum</keyword>
<dbReference type="GO" id="GO:0020037">
    <property type="term" value="F:heme binding"/>
    <property type="evidence" value="ECO:0007669"/>
    <property type="project" value="InterPro"/>
</dbReference>
<dbReference type="GO" id="GO:0046222">
    <property type="term" value="P:aflatoxin metabolic process"/>
    <property type="evidence" value="ECO:0007669"/>
    <property type="project" value="UniProtKB-ARBA"/>
</dbReference>
<evidence type="ECO:0000256" key="13">
    <source>
        <dbReference type="PIRSR" id="PIRSR602401-1"/>
    </source>
</evidence>
<comment type="similarity">
    <text evidence="4">Belongs to the cytochrome P450 family.</text>
</comment>
<dbReference type="PANTHER" id="PTHR24300">
    <property type="entry name" value="CYTOCHROME P450 508A4-RELATED"/>
    <property type="match status" value="1"/>
</dbReference>
<keyword evidence="6 13" id="KW-0479">Metal-binding</keyword>
<keyword evidence="15" id="KW-1185">Reference proteome</keyword>
<evidence type="ECO:0000256" key="11">
    <source>
        <dbReference type="ARBA" id="ARBA00023033"/>
    </source>
</evidence>
<dbReference type="Gene3D" id="1.10.630.10">
    <property type="entry name" value="Cytochrome P450"/>
    <property type="match status" value="2"/>
</dbReference>
<dbReference type="OrthoDB" id="2789670at2759"/>
<keyword evidence="11" id="KW-0503">Monooxygenase</keyword>
<dbReference type="InterPro" id="IPR002401">
    <property type="entry name" value="Cyt_P450_E_grp-I"/>
</dbReference>
<evidence type="ECO:0000256" key="6">
    <source>
        <dbReference type="ARBA" id="ARBA00022723"/>
    </source>
</evidence>
<dbReference type="GO" id="GO:0006082">
    <property type="term" value="P:organic acid metabolic process"/>
    <property type="evidence" value="ECO:0007669"/>
    <property type="project" value="TreeGrafter"/>
</dbReference>
<keyword evidence="14" id="KW-1133">Transmembrane helix</keyword>
<evidence type="ECO:0000256" key="8">
    <source>
        <dbReference type="ARBA" id="ARBA00022848"/>
    </source>
</evidence>
<dbReference type="AlphaFoldDB" id="A0A8M1HAA4"/>
<dbReference type="FunFam" id="1.10.630.10:FF:000010">
    <property type="entry name" value="cytochrome P450 2W1 isoform X2"/>
    <property type="match status" value="1"/>
</dbReference>
<evidence type="ECO:0000256" key="3">
    <source>
        <dbReference type="ARBA" id="ARBA00004586"/>
    </source>
</evidence>
<dbReference type="SUPFAM" id="SSF48264">
    <property type="entry name" value="Cytochrome P450"/>
    <property type="match status" value="2"/>
</dbReference>
<evidence type="ECO:0000256" key="14">
    <source>
        <dbReference type="SAM" id="Phobius"/>
    </source>
</evidence>
<evidence type="ECO:0000256" key="9">
    <source>
        <dbReference type="ARBA" id="ARBA00023002"/>
    </source>
</evidence>
<comment type="cofactor">
    <cofactor evidence="1 13">
        <name>heme</name>
        <dbReference type="ChEBI" id="CHEBI:30413"/>
    </cofactor>
</comment>